<name>A0A7M5VEE4_9CNID</name>
<dbReference type="InterPro" id="IPR029033">
    <property type="entry name" value="His_PPase_superfam"/>
</dbReference>
<dbReference type="Gene3D" id="3.30.470.20">
    <property type="entry name" value="ATP-grasp fold, B domain"/>
    <property type="match status" value="1"/>
</dbReference>
<organism evidence="14 15">
    <name type="scientific">Clytia hemisphaerica</name>
    <dbReference type="NCBI Taxonomy" id="252671"/>
    <lineage>
        <taxon>Eukaryota</taxon>
        <taxon>Metazoa</taxon>
        <taxon>Cnidaria</taxon>
        <taxon>Hydrozoa</taxon>
        <taxon>Hydroidolina</taxon>
        <taxon>Leptothecata</taxon>
        <taxon>Obeliida</taxon>
        <taxon>Clytiidae</taxon>
        <taxon>Clytia</taxon>
    </lineage>
</organism>
<dbReference type="SUPFAM" id="SSF56059">
    <property type="entry name" value="Glutathione synthetase ATP-binding domain-like"/>
    <property type="match status" value="1"/>
</dbReference>
<feature type="region of interest" description="Disordered" evidence="11">
    <location>
        <begin position="1022"/>
        <end position="1077"/>
    </location>
</feature>
<dbReference type="GO" id="GO:0000828">
    <property type="term" value="F:inositol hexakisphosphate kinase activity"/>
    <property type="evidence" value="ECO:0007669"/>
    <property type="project" value="TreeGrafter"/>
</dbReference>
<evidence type="ECO:0000256" key="6">
    <source>
        <dbReference type="ARBA" id="ARBA00022777"/>
    </source>
</evidence>
<comment type="subcellular location">
    <subcellularLocation>
        <location evidence="1 10">Cytoplasm</location>
        <location evidence="1 10">Cytosol</location>
    </subcellularLocation>
</comment>
<dbReference type="GeneID" id="136801449"/>
<evidence type="ECO:0000256" key="1">
    <source>
        <dbReference type="ARBA" id="ARBA00004514"/>
    </source>
</evidence>
<dbReference type="Pfam" id="PF08443">
    <property type="entry name" value="RimK"/>
    <property type="match status" value="1"/>
</dbReference>
<keyword evidence="15" id="KW-1185">Reference proteome</keyword>
<sequence length="1183" mass="135178">MERQISKDEPMIPSPIPEETHLPPHFYKYRSMERKLSDVSLCNTSGENNEDVKIRVGICAMNKKTYSRPMKEILKRLKRFILLEFIIFTDELVLREPVENWPIVDCLISFYSKGFPLDKAIAYAKLREPLVINDLEIQYQLMDRREVYRLLEDEGLEIPRYAVFNRDDNGNPLDGNTDIEEFDDTIIVNGKTFTKPFVEKPASAEDHNIYIYYPASAGGGCQILFRKIGSRSSVYSSESRIRRTGSYIYEDFMPTDGTDVKVYTVGEEYAHAEARKSPALDGKVERDRGGKEIRYPVILSAHEKNIAKRVCRTFKQTVCGFDLLRANGKSLVCDVNGFSFVKTSQKYYDDCSQLLADIILQNLAPQLWIPQQLDYPSASPSTLQSEESPDTMSTVQGPGGTMMELRCVIAIVRHGDRTPKQKMKMVVTHQLFLELFKKYKGHEEGRLKIKKPIQLQEILDITRTLLESTDDDKDEPIHENKNKLAQMKSVLEMYGHFSGINRKVQLKSMNDNRNYDMLTKFKGRNKKSSTSVGRSAEALLLILKWGGELTPMGKKQAEDLGRAFRCVYPGGQGEYGRAPGFGFLRLHSTYRHDLKIYASDEGRVQTTAAAFTKGLLALEGELTPILVSLVKSDKYVTGMLDTPGDEGGTMQRVKSRLHDYLHSTEDFNEDSERDLAACGDNSILKAMRKVKNPHECCEKVDELIKALVVKINEKCADPHTNPNKSDLYHDETLSLMKHRWEKIEKDFHSNEGFDISLIPDIYDCVKYDYLHNQSLKFDHLPELYTYSKSLADIVIPLEYGITKTEKMRISKQICNRFYRKILADLQYNVQQLEETVHRLDPSSWKHYEPRYESAGESRDIATPHRHVRTRLYMTSESHVHSVVAAIKHGALFKDMNDKQCERAIKYLSQTSELNYLTQIVFMQYEDPSADPLSEDRFHIEMFFSPGVKTPDTKELAEQLADESQENDYHGSFELGCCGSSDRLNVLKNIGLEQANKPVMIKKPERRFSLPTLSSDENDVIVTGDEKKQQDTKKTRFDEQTKRPPLLHSMSYTKPDEKKLTKQRRLSGSEMPSTSPVRMSLQPMLERVSSGMESKKTVFSTSSMSDTESVSLIGADVIDTLPSLHPLVCLHSKVRQKSMDHFLTTLMETKSSGVEPEGADIRKMSMAHANTNTLSEKLYQVKER</sequence>
<dbReference type="InterPro" id="IPR000560">
    <property type="entry name" value="His_Pase_clade-2"/>
</dbReference>
<dbReference type="SUPFAM" id="SSF53254">
    <property type="entry name" value="Phosphoglycerate mutase-like"/>
    <property type="match status" value="1"/>
</dbReference>
<dbReference type="InterPro" id="IPR040557">
    <property type="entry name" value="VIP1_N"/>
</dbReference>
<evidence type="ECO:0000256" key="7">
    <source>
        <dbReference type="ARBA" id="ARBA00022840"/>
    </source>
</evidence>
<reference evidence="14" key="1">
    <citation type="submission" date="2021-01" db="UniProtKB">
        <authorList>
            <consortium name="EnsemblMetazoa"/>
        </authorList>
    </citation>
    <scope>IDENTIFICATION</scope>
</reference>
<keyword evidence="5 10" id="KW-0547">Nucleotide-binding</keyword>
<dbReference type="GO" id="GO:0005829">
    <property type="term" value="C:cytosol"/>
    <property type="evidence" value="ECO:0007669"/>
    <property type="project" value="UniProtKB-SubCell"/>
</dbReference>
<dbReference type="EC" id="2.7.4.24" evidence="10"/>
<feature type="compositionally biased region" description="Polar residues" evidence="11">
    <location>
        <begin position="378"/>
        <end position="396"/>
    </location>
</feature>
<keyword evidence="4 10" id="KW-0808">Transferase</keyword>
<dbReference type="EnsemblMetazoa" id="CLYHEMT008653.1">
    <property type="protein sequence ID" value="CLYHEMP008653.1"/>
    <property type="gene ID" value="CLYHEMG008653"/>
</dbReference>
<dbReference type="InterPro" id="IPR037446">
    <property type="entry name" value="His_Pase_VIP1"/>
</dbReference>
<dbReference type="GO" id="GO:0006020">
    <property type="term" value="P:inositol metabolic process"/>
    <property type="evidence" value="ECO:0007669"/>
    <property type="project" value="TreeGrafter"/>
</dbReference>
<proteinExistence type="inferred from homology"/>
<evidence type="ECO:0000259" key="12">
    <source>
        <dbReference type="Pfam" id="PF08443"/>
    </source>
</evidence>
<comment type="catalytic activity">
    <reaction evidence="9">
        <text>1D-myo-inositol hexakisphosphate + ATP = 1-diphospho-1D-myo-inositol 2,3,4,5,6-pentakisphosphate + ADP</text>
        <dbReference type="Rhea" id="RHEA:37459"/>
        <dbReference type="ChEBI" id="CHEBI:30616"/>
        <dbReference type="ChEBI" id="CHEBI:58130"/>
        <dbReference type="ChEBI" id="CHEBI:74946"/>
        <dbReference type="ChEBI" id="CHEBI:456216"/>
        <dbReference type="EC" id="2.7.4.24"/>
    </reaction>
    <physiologicalReaction direction="left-to-right" evidence="9">
        <dbReference type="Rhea" id="RHEA:37460"/>
    </physiologicalReaction>
</comment>
<comment type="function">
    <text evidence="10">Bifunctional inositol kinase that acts in concert with the IP6K kinases to synthesize the diphosphate group-containing inositol pyrophosphates diphosphoinositol pentakisphosphate, PP-InsP5, and bis-diphosphoinositol tetrakisphosphate, (PP)2-InsP4. PP-InsP5 and (PP)2-InsP4, also respectively called InsP7 and InsP8, may regulate a variety of cellular processes, including apoptosis, vesicle trafficking, cytoskeletal dynamics, and exocytosis. Phosphorylates inositol hexakisphosphate (InsP6).</text>
</comment>
<dbReference type="GO" id="GO:0032958">
    <property type="term" value="P:inositol phosphate biosynthetic process"/>
    <property type="evidence" value="ECO:0007669"/>
    <property type="project" value="TreeGrafter"/>
</dbReference>
<dbReference type="GO" id="GO:0005524">
    <property type="term" value="F:ATP binding"/>
    <property type="evidence" value="ECO:0007669"/>
    <property type="project" value="UniProtKB-KW"/>
</dbReference>
<feature type="domain" description="ATP-grasp fold RimK-type" evidence="12">
    <location>
        <begin position="251"/>
        <end position="347"/>
    </location>
</feature>
<evidence type="ECO:0000256" key="5">
    <source>
        <dbReference type="ARBA" id="ARBA00022741"/>
    </source>
</evidence>
<evidence type="ECO:0000256" key="8">
    <source>
        <dbReference type="ARBA" id="ARBA00033696"/>
    </source>
</evidence>
<feature type="region of interest" description="Disordered" evidence="11">
    <location>
        <begin position="378"/>
        <end position="397"/>
    </location>
</feature>
<feature type="compositionally biased region" description="Basic and acidic residues" evidence="11">
    <location>
        <begin position="1"/>
        <end position="10"/>
    </location>
</feature>
<dbReference type="PANTHER" id="PTHR12750:SF9">
    <property type="entry name" value="INOSITOL HEXAKISPHOSPHATE AND DIPHOSPHOINOSITOL-PENTAKISPHOSPHATE KINASE"/>
    <property type="match status" value="1"/>
</dbReference>
<keyword evidence="6 10" id="KW-0418">Kinase</keyword>
<dbReference type="Gene3D" id="3.40.50.11950">
    <property type="match status" value="1"/>
</dbReference>
<evidence type="ECO:0000313" key="15">
    <source>
        <dbReference type="Proteomes" id="UP000594262"/>
    </source>
</evidence>
<dbReference type="InterPro" id="IPR013651">
    <property type="entry name" value="ATP-grasp_RimK-type"/>
</dbReference>
<evidence type="ECO:0000313" key="14">
    <source>
        <dbReference type="EnsemblMetazoa" id="CLYHEMP008653.1"/>
    </source>
</evidence>
<dbReference type="OrthoDB" id="18042at2759"/>
<dbReference type="FunFam" id="3.30.470.20:FF:000003">
    <property type="entry name" value="Inositol hexakisphosphate and diphosphoinositol-pentakisphosphate kinase"/>
    <property type="match status" value="1"/>
</dbReference>
<dbReference type="RefSeq" id="XP_066914190.1">
    <property type="nucleotide sequence ID" value="XM_067058089.1"/>
</dbReference>
<dbReference type="GO" id="GO:0033857">
    <property type="term" value="F:5-diphosphoinositol pentakisphosphate 1-kinase activity"/>
    <property type="evidence" value="ECO:0007669"/>
    <property type="project" value="TreeGrafter"/>
</dbReference>
<evidence type="ECO:0000256" key="4">
    <source>
        <dbReference type="ARBA" id="ARBA00022679"/>
    </source>
</evidence>
<keyword evidence="7 10" id="KW-0067">ATP-binding</keyword>
<evidence type="ECO:0000256" key="9">
    <source>
        <dbReference type="ARBA" id="ARBA00034629"/>
    </source>
</evidence>
<feature type="domain" description="VIP1 N-terminal" evidence="13">
    <location>
        <begin position="54"/>
        <end position="143"/>
    </location>
</feature>
<protein>
    <recommendedName>
        <fullName evidence="10">Inositol hexakisphosphate and diphosphoinositol-pentakisphosphate kinase</fullName>
        <ecNumber evidence="10">2.7.4.24</ecNumber>
    </recommendedName>
</protein>
<feature type="compositionally biased region" description="Basic and acidic residues" evidence="11">
    <location>
        <begin position="1023"/>
        <end position="1041"/>
    </location>
</feature>
<dbReference type="Gene3D" id="3.40.50.1240">
    <property type="entry name" value="Phosphoglycerate mutase-like"/>
    <property type="match status" value="1"/>
</dbReference>
<feature type="region of interest" description="Disordered" evidence="11">
    <location>
        <begin position="1"/>
        <end position="22"/>
    </location>
</feature>
<evidence type="ECO:0000259" key="13">
    <source>
        <dbReference type="Pfam" id="PF18086"/>
    </source>
</evidence>
<dbReference type="InterPro" id="IPR033379">
    <property type="entry name" value="Acid_Pase_AS"/>
</dbReference>
<evidence type="ECO:0000256" key="10">
    <source>
        <dbReference type="RuleBase" id="RU365032"/>
    </source>
</evidence>
<dbReference type="PANTHER" id="PTHR12750">
    <property type="entry name" value="DIPHOSPHOINOSITOL PENTAKISPHOSPHATE KINASE"/>
    <property type="match status" value="1"/>
</dbReference>
<evidence type="ECO:0000256" key="3">
    <source>
        <dbReference type="ARBA" id="ARBA00022490"/>
    </source>
</evidence>
<dbReference type="CDD" id="cd07061">
    <property type="entry name" value="HP_HAP_like"/>
    <property type="match status" value="1"/>
</dbReference>
<keyword evidence="3 10" id="KW-0963">Cytoplasm</keyword>
<dbReference type="FunFam" id="3.40.50.11950:FF:000002">
    <property type="entry name" value="Inositol hexakisphosphate and diphosphoinositol-pentakisphosphate kinase"/>
    <property type="match status" value="1"/>
</dbReference>
<dbReference type="Pfam" id="PF18086">
    <property type="entry name" value="PPIP5K2_N"/>
    <property type="match status" value="1"/>
</dbReference>
<dbReference type="PROSITE" id="PS00616">
    <property type="entry name" value="HIS_ACID_PHOSPHAT_1"/>
    <property type="match status" value="1"/>
</dbReference>
<comment type="catalytic activity">
    <reaction evidence="8">
        <text>5-diphospho-1D-myo-inositol 1,2,3,4,6-pentakisphosphate + ATP + H(+) = 1,5-bis(diphospho)-1D-myo-inositol 2,3,4,6-tetrakisphosphate + ADP</text>
        <dbReference type="Rhea" id="RHEA:10276"/>
        <dbReference type="ChEBI" id="CHEBI:15378"/>
        <dbReference type="ChEBI" id="CHEBI:30616"/>
        <dbReference type="ChEBI" id="CHEBI:58628"/>
        <dbReference type="ChEBI" id="CHEBI:77983"/>
        <dbReference type="ChEBI" id="CHEBI:456216"/>
        <dbReference type="EC" id="2.7.4.24"/>
    </reaction>
    <physiologicalReaction direction="left-to-right" evidence="8">
        <dbReference type="Rhea" id="RHEA:10277"/>
    </physiologicalReaction>
</comment>
<evidence type="ECO:0000256" key="11">
    <source>
        <dbReference type="SAM" id="MobiDB-lite"/>
    </source>
</evidence>
<comment type="similarity">
    <text evidence="2 10">Belongs to the histidine acid phosphatase family. VIP1 subfamily.</text>
</comment>
<accession>A0A7M5VEE4</accession>
<dbReference type="Proteomes" id="UP000594262">
    <property type="component" value="Unplaced"/>
</dbReference>
<dbReference type="AlphaFoldDB" id="A0A7M5VEE4"/>
<evidence type="ECO:0000256" key="2">
    <source>
        <dbReference type="ARBA" id="ARBA00005609"/>
    </source>
</evidence>
<dbReference type="Pfam" id="PF00328">
    <property type="entry name" value="His_Phos_2"/>
    <property type="match status" value="1"/>
</dbReference>